<dbReference type="AlphaFoldDB" id="A0A2T4AY19"/>
<accession>A0A2T4AY19</accession>
<sequence length="134" mass="15010">MPIDLLRHMHTAITGPIALQKPATRQSSSIILGSVLKVFLLVAAVERFGSLTDLVRPQRTRLIRSVALMNETPNVHRTWWLRLFVFSMSPCLFYTFPLPRSASLMPNSHRSTSTDAGAYSRVAQQGSAFCMLHI</sequence>
<proteinExistence type="predicted"/>
<dbReference type="RefSeq" id="XP_024745304.1">
    <property type="nucleotide sequence ID" value="XM_024897976.1"/>
</dbReference>
<protein>
    <submittedName>
        <fullName evidence="1">Uncharacterized protein</fullName>
    </submittedName>
</protein>
<keyword evidence="2" id="KW-1185">Reference proteome</keyword>
<evidence type="ECO:0000313" key="2">
    <source>
        <dbReference type="Proteomes" id="UP000241546"/>
    </source>
</evidence>
<dbReference type="Proteomes" id="UP000241546">
    <property type="component" value="Unassembled WGS sequence"/>
</dbReference>
<gene>
    <name evidence="1" type="ORF">BBK36DRAFT_24060</name>
</gene>
<dbReference type="EMBL" id="KZ680226">
    <property type="protein sequence ID" value="PTB61984.1"/>
    <property type="molecule type" value="Genomic_DNA"/>
</dbReference>
<organism evidence="1 2">
    <name type="scientific">Trichoderma citrinoviride</name>
    <dbReference type="NCBI Taxonomy" id="58853"/>
    <lineage>
        <taxon>Eukaryota</taxon>
        <taxon>Fungi</taxon>
        <taxon>Dikarya</taxon>
        <taxon>Ascomycota</taxon>
        <taxon>Pezizomycotina</taxon>
        <taxon>Sordariomycetes</taxon>
        <taxon>Hypocreomycetidae</taxon>
        <taxon>Hypocreales</taxon>
        <taxon>Hypocreaceae</taxon>
        <taxon>Trichoderma</taxon>
    </lineage>
</organism>
<evidence type="ECO:0000313" key="1">
    <source>
        <dbReference type="EMBL" id="PTB61984.1"/>
    </source>
</evidence>
<name>A0A2T4AY19_9HYPO</name>
<reference evidence="2" key="1">
    <citation type="submission" date="2016-07" db="EMBL/GenBank/DDBJ databases">
        <title>Multiple horizontal gene transfer events from other fungi enriched the ability of initially mycotrophic Trichoderma (Ascomycota) to feed on dead plant biomass.</title>
        <authorList>
            <consortium name="DOE Joint Genome Institute"/>
            <person name="Atanasova L."/>
            <person name="Chenthamara K."/>
            <person name="Zhang J."/>
            <person name="Grujic M."/>
            <person name="Henrissat B."/>
            <person name="Kuo A."/>
            <person name="Aerts A."/>
            <person name="Salamov A."/>
            <person name="Lipzen A."/>
            <person name="Labutti K."/>
            <person name="Barry K."/>
            <person name="Miao Y."/>
            <person name="Rahimi M.J."/>
            <person name="Shen Q."/>
            <person name="Grigoriev I.V."/>
            <person name="Kubicek C.P."/>
            <person name="Druzhinina I.S."/>
        </authorList>
    </citation>
    <scope>NUCLEOTIDE SEQUENCE [LARGE SCALE GENOMIC DNA]</scope>
    <source>
        <strain evidence="2">TUCIM 6016</strain>
    </source>
</reference>
<dbReference type="GeneID" id="36606094"/>